<feature type="compositionally biased region" description="Acidic residues" evidence="3">
    <location>
        <begin position="446"/>
        <end position="462"/>
    </location>
</feature>
<protein>
    <recommendedName>
        <fullName evidence="9">PXA domain-containing protein</fullName>
    </recommendedName>
</protein>
<dbReference type="Gene3D" id="3.30.1520.10">
    <property type="entry name" value="Phox-like domain"/>
    <property type="match status" value="1"/>
</dbReference>
<dbReference type="InterPro" id="IPR016137">
    <property type="entry name" value="RGS"/>
</dbReference>
<name>A0A1E4TYM5_PACTA</name>
<dbReference type="SMART" id="SM00313">
    <property type="entry name" value="PXA"/>
    <property type="match status" value="1"/>
</dbReference>
<dbReference type="CDD" id="cd06876">
    <property type="entry name" value="PX_MDM1p"/>
    <property type="match status" value="1"/>
</dbReference>
<feature type="region of interest" description="Disordered" evidence="3">
    <location>
        <begin position="977"/>
        <end position="1010"/>
    </location>
</feature>
<feature type="compositionally biased region" description="Polar residues" evidence="3">
    <location>
        <begin position="649"/>
        <end position="660"/>
    </location>
</feature>
<dbReference type="PROSITE" id="PS50195">
    <property type="entry name" value="PX"/>
    <property type="match status" value="1"/>
</dbReference>
<dbReference type="SMART" id="SM00315">
    <property type="entry name" value="RGS"/>
    <property type="match status" value="1"/>
</dbReference>
<dbReference type="InterPro" id="IPR036871">
    <property type="entry name" value="PX_dom_sf"/>
</dbReference>
<gene>
    <name evidence="7" type="ORF">PACTADRAFT_74444</name>
</gene>
<dbReference type="EMBL" id="KV454012">
    <property type="protein sequence ID" value="ODV96831.1"/>
    <property type="molecule type" value="Genomic_DNA"/>
</dbReference>
<evidence type="ECO:0000259" key="6">
    <source>
        <dbReference type="PROSITE" id="PS51207"/>
    </source>
</evidence>
<accession>A0A1E4TYM5</accession>
<dbReference type="InterPro" id="IPR044926">
    <property type="entry name" value="RGS_subdomain_2"/>
</dbReference>
<feature type="compositionally biased region" description="Basic and acidic residues" evidence="3">
    <location>
        <begin position="995"/>
        <end position="1005"/>
    </location>
</feature>
<dbReference type="PANTHER" id="PTHR22775:SF3">
    <property type="entry name" value="SORTING NEXIN-13"/>
    <property type="match status" value="1"/>
</dbReference>
<dbReference type="Pfam" id="PF02194">
    <property type="entry name" value="PXA"/>
    <property type="match status" value="1"/>
</dbReference>
<dbReference type="Pfam" id="PF00615">
    <property type="entry name" value="RGS"/>
    <property type="match status" value="1"/>
</dbReference>
<evidence type="ECO:0000313" key="7">
    <source>
        <dbReference type="EMBL" id="ODV96831.1"/>
    </source>
</evidence>
<dbReference type="Pfam" id="PF00787">
    <property type="entry name" value="PX"/>
    <property type="match status" value="1"/>
</dbReference>
<dbReference type="PROSITE" id="PS50132">
    <property type="entry name" value="RGS"/>
    <property type="match status" value="1"/>
</dbReference>
<evidence type="ECO:0008006" key="9">
    <source>
        <dbReference type="Google" id="ProtNLM"/>
    </source>
</evidence>
<dbReference type="Gene3D" id="1.10.167.10">
    <property type="entry name" value="Regulator of G-protein Signalling 4, domain 2"/>
    <property type="match status" value="1"/>
</dbReference>
<dbReference type="InterPro" id="IPR036305">
    <property type="entry name" value="RGS_sf"/>
</dbReference>
<dbReference type="SUPFAM" id="SSF48097">
    <property type="entry name" value="Regulator of G-protein signaling, RGS"/>
    <property type="match status" value="1"/>
</dbReference>
<dbReference type="SMART" id="SM00312">
    <property type="entry name" value="PX"/>
    <property type="match status" value="1"/>
</dbReference>
<feature type="region of interest" description="Disordered" evidence="3">
    <location>
        <begin position="628"/>
        <end position="661"/>
    </location>
</feature>
<feature type="coiled-coil region" evidence="2">
    <location>
        <begin position="744"/>
        <end position="811"/>
    </location>
</feature>
<sequence length="1190" mass="136582">MNEDLWNKQLKELNRYDDSMKSEIEQALFPESFLISDTITNIVDLIVKDFVLSWYSNISQDQSFIIQLKHQLRISIVELKERLEMVDFSDLIVFKLIPTITEHFNNFLVAEEVVKNKKTILSRKLTNSMDIETAIASAYKRLHPAIKVKDLNLEKDRKIYLQESAKKFLPYLIGEPEINSQPVAILIKHIFASCVLFPVISMLGEPDFWNQMIVNTIGEVLKDRYQVKQFRSVLDLHANDATINTIKLREMSKSLANTNGESIKEDDYSNNKLMKTLLVPETDHIQFDEILKKIDNSSSFFELKQLRNYTSFQISQGSEKYTNNIDISQERIEIYNKRLQILKTSIDNRLSILSETNAKIVPLKKKDSKIISSSNLSLISNKNEKMNLTLMDILNNPTSLSYFMDFMDQRSRSVLLQFWMAVNGIKNPLEDLNDYGDNNENGDLSVADENDFNEENDDEYSEADTSFGDDQSAEIKQIFDEFFSNRLLKISPYNYSIVARFVNLEPKSKTLYQKAKRSILIVQRETYNRMDKTDLIAFKKSNLFPKIISGEGSPLKNNNNSSSKIANSEKSGVSTLLADEKSNQLINYDLKWENSESSNANHEKISDDVLKAVEDALNEIMAKHDKNGKNAFEASVPPSRSSSVDDFQDSNANNNITTRNPRLIDPELQKNLFGLDSVPGIFAGDDDLDEKNNSSITNLKKSSKLFDDISDSEEDGDNISNYEEMFSNYSDLEKSELHLAAPGDLNLSEEINTLTTEIESLENQVSIIDPLLRKAEITNNVAELKILRKSKVSLEREIEIKELQKQQYIVQENENSLYGKSRVRIQSYINENDFTLYIIEVQKLASDDSNVVTAGWIVARRFSQFYKLNEYLKSKYDPVRELKFPKRRVVLKFQQSTLIEERKNQLEVYLQNLIKMPDVCSNKLFRSFLSSEVFNLEFSDSLNSSTKNGKRSNLETVATKLYNGISNTFPFANPSSISSNRLSSKKSSDSTNKNSSDRAQSDRAQSDSPVTDMDEYELQVNEMQNELNAFDDQGEISFVKPICDFIISIFSLNKSNSWLRGRAVLVILQRILGSTIEKKTRENILFAIKSEEKILDNLNFLKDALWPNGIFRESSKARSNVEKSFTKNESKMILERFLIDSTSKIFGLSNSKFAAIKVHEMFQNEILLNHLVYTLYDEILIEIFPEISDK</sequence>
<dbReference type="InterPro" id="IPR013937">
    <property type="entry name" value="Sorting_nexin_C"/>
</dbReference>
<keyword evidence="2" id="KW-0175">Coiled coil</keyword>
<dbReference type="STRING" id="669874.A0A1E4TYM5"/>
<dbReference type="InterPro" id="IPR003114">
    <property type="entry name" value="Phox_assoc"/>
</dbReference>
<evidence type="ECO:0000256" key="2">
    <source>
        <dbReference type="SAM" id="Coils"/>
    </source>
</evidence>
<evidence type="ECO:0000313" key="8">
    <source>
        <dbReference type="Proteomes" id="UP000094236"/>
    </source>
</evidence>
<feature type="region of interest" description="Disordered" evidence="3">
    <location>
        <begin position="433"/>
        <end position="466"/>
    </location>
</feature>
<evidence type="ECO:0000259" key="5">
    <source>
        <dbReference type="PROSITE" id="PS50195"/>
    </source>
</evidence>
<evidence type="ECO:0000256" key="1">
    <source>
        <dbReference type="ARBA" id="ARBA00010883"/>
    </source>
</evidence>
<evidence type="ECO:0000256" key="3">
    <source>
        <dbReference type="SAM" id="MobiDB-lite"/>
    </source>
</evidence>
<comment type="similarity">
    <text evidence="1">Belongs to the sorting nexin family.</text>
</comment>
<dbReference type="PANTHER" id="PTHR22775">
    <property type="entry name" value="SORTING NEXIN"/>
    <property type="match status" value="1"/>
</dbReference>
<feature type="domain" description="PXA" evidence="6">
    <location>
        <begin position="32"/>
        <end position="221"/>
    </location>
</feature>
<keyword evidence="8" id="KW-1185">Reference proteome</keyword>
<feature type="domain" description="RGS" evidence="4">
    <location>
        <begin position="389"/>
        <end position="548"/>
    </location>
</feature>
<reference evidence="8" key="1">
    <citation type="submission" date="2016-05" db="EMBL/GenBank/DDBJ databases">
        <title>Comparative genomics of biotechnologically important yeasts.</title>
        <authorList>
            <consortium name="DOE Joint Genome Institute"/>
            <person name="Riley R."/>
            <person name="Haridas S."/>
            <person name="Wolfe K.H."/>
            <person name="Lopes M.R."/>
            <person name="Hittinger C.T."/>
            <person name="Goker M."/>
            <person name="Salamov A."/>
            <person name="Wisecaver J."/>
            <person name="Long T.M."/>
            <person name="Aerts A.L."/>
            <person name="Barry K."/>
            <person name="Choi C."/>
            <person name="Clum A."/>
            <person name="Coughlan A.Y."/>
            <person name="Deshpande S."/>
            <person name="Douglass A.P."/>
            <person name="Hanson S.J."/>
            <person name="Klenk H.-P."/>
            <person name="Labutti K."/>
            <person name="Lapidus A."/>
            <person name="Lindquist E."/>
            <person name="Lipzen A."/>
            <person name="Meier-Kolthoff J.P."/>
            <person name="Ohm R.A."/>
            <person name="Otillar R.P."/>
            <person name="Pangilinan J."/>
            <person name="Peng Y."/>
            <person name="Rokas A."/>
            <person name="Rosa C.A."/>
            <person name="Scheuner C."/>
            <person name="Sibirny A.A."/>
            <person name="Slot J.C."/>
            <person name="Stielow J.B."/>
            <person name="Sun H."/>
            <person name="Kurtzman C.P."/>
            <person name="Blackwell M."/>
            <person name="Grigoriev I.V."/>
            <person name="Jeffries T.W."/>
        </authorList>
    </citation>
    <scope>NUCLEOTIDE SEQUENCE [LARGE SCALE GENOMIC DNA]</scope>
    <source>
        <strain evidence="8">NRRL Y-2460</strain>
    </source>
</reference>
<evidence type="ECO:0000259" key="4">
    <source>
        <dbReference type="PROSITE" id="PS50132"/>
    </source>
</evidence>
<dbReference type="AlphaFoldDB" id="A0A1E4TYM5"/>
<organism evidence="7 8">
    <name type="scientific">Pachysolen tannophilus NRRL Y-2460</name>
    <dbReference type="NCBI Taxonomy" id="669874"/>
    <lineage>
        <taxon>Eukaryota</taxon>
        <taxon>Fungi</taxon>
        <taxon>Dikarya</taxon>
        <taxon>Ascomycota</taxon>
        <taxon>Saccharomycotina</taxon>
        <taxon>Pichiomycetes</taxon>
        <taxon>Pachysolenaceae</taxon>
        <taxon>Pachysolen</taxon>
    </lineage>
</organism>
<proteinExistence type="inferred from homology"/>
<feature type="compositionally biased region" description="Low complexity" evidence="3">
    <location>
        <begin position="635"/>
        <end position="645"/>
    </location>
</feature>
<dbReference type="OrthoDB" id="120967at2759"/>
<feature type="domain" description="PX" evidence="5">
    <location>
        <begin position="815"/>
        <end position="936"/>
    </location>
</feature>
<dbReference type="InterPro" id="IPR001683">
    <property type="entry name" value="PX_dom"/>
</dbReference>
<dbReference type="PROSITE" id="PS51207">
    <property type="entry name" value="PXA"/>
    <property type="match status" value="1"/>
</dbReference>
<dbReference type="GO" id="GO:0035091">
    <property type="term" value="F:phosphatidylinositol binding"/>
    <property type="evidence" value="ECO:0007669"/>
    <property type="project" value="InterPro"/>
</dbReference>
<dbReference type="Pfam" id="PF08628">
    <property type="entry name" value="Nexin_C"/>
    <property type="match status" value="1"/>
</dbReference>
<dbReference type="Proteomes" id="UP000094236">
    <property type="component" value="Unassembled WGS sequence"/>
</dbReference>
<dbReference type="SUPFAM" id="SSF64268">
    <property type="entry name" value="PX domain"/>
    <property type="match status" value="1"/>
</dbReference>